<dbReference type="GO" id="GO:0030170">
    <property type="term" value="F:pyridoxal phosphate binding"/>
    <property type="evidence" value="ECO:0007669"/>
    <property type="project" value="InterPro"/>
</dbReference>
<dbReference type="AlphaFoldDB" id="A0A4Q7N5D2"/>
<keyword evidence="3 6" id="KW-0808">Transferase</keyword>
<comment type="caution">
    <text evidence="6">The sequence shown here is derived from an EMBL/GenBank/DDBJ whole genome shotgun (WGS) entry which is preliminary data.</text>
</comment>
<evidence type="ECO:0000256" key="2">
    <source>
        <dbReference type="ARBA" id="ARBA00022576"/>
    </source>
</evidence>
<organism evidence="6 7">
    <name type="scientific">Pseudobacter ginsenosidimutans</name>
    <dbReference type="NCBI Taxonomy" id="661488"/>
    <lineage>
        <taxon>Bacteria</taxon>
        <taxon>Pseudomonadati</taxon>
        <taxon>Bacteroidota</taxon>
        <taxon>Chitinophagia</taxon>
        <taxon>Chitinophagales</taxon>
        <taxon>Chitinophagaceae</taxon>
        <taxon>Pseudobacter</taxon>
    </lineage>
</organism>
<name>A0A4Q7N5D2_9BACT</name>
<dbReference type="Gene3D" id="3.40.640.10">
    <property type="entry name" value="Type I PLP-dependent aspartate aminotransferase-like (Major domain)"/>
    <property type="match status" value="1"/>
</dbReference>
<evidence type="ECO:0000256" key="3">
    <source>
        <dbReference type="ARBA" id="ARBA00022679"/>
    </source>
</evidence>
<dbReference type="SUPFAM" id="SSF53383">
    <property type="entry name" value="PLP-dependent transferases"/>
    <property type="match status" value="1"/>
</dbReference>
<dbReference type="PANTHER" id="PTHR43643:SF3">
    <property type="entry name" value="HISTIDINOL-PHOSPHATE AMINOTRANSFERASE"/>
    <property type="match status" value="1"/>
</dbReference>
<dbReference type="InterPro" id="IPR015421">
    <property type="entry name" value="PyrdxlP-dep_Trfase_major"/>
</dbReference>
<dbReference type="Pfam" id="PF00155">
    <property type="entry name" value="Aminotran_1_2"/>
    <property type="match status" value="1"/>
</dbReference>
<dbReference type="InterPro" id="IPR006311">
    <property type="entry name" value="TAT_signal"/>
</dbReference>
<evidence type="ECO:0000256" key="4">
    <source>
        <dbReference type="ARBA" id="ARBA00022898"/>
    </source>
</evidence>
<reference evidence="6 7" key="1">
    <citation type="submission" date="2019-02" db="EMBL/GenBank/DDBJ databases">
        <title>Genomic Encyclopedia of Type Strains, Phase IV (KMG-IV): sequencing the most valuable type-strain genomes for metagenomic binning, comparative biology and taxonomic classification.</title>
        <authorList>
            <person name="Goeker M."/>
        </authorList>
    </citation>
    <scope>NUCLEOTIDE SEQUENCE [LARGE SCALE GENOMIC DNA]</scope>
    <source>
        <strain evidence="6 7">DSM 18116</strain>
    </source>
</reference>
<dbReference type="GO" id="GO:0008483">
    <property type="term" value="F:transaminase activity"/>
    <property type="evidence" value="ECO:0007669"/>
    <property type="project" value="UniProtKB-KW"/>
</dbReference>
<accession>A0A4Q7N5D2</accession>
<evidence type="ECO:0000259" key="5">
    <source>
        <dbReference type="Pfam" id="PF00155"/>
    </source>
</evidence>
<dbReference type="InterPro" id="IPR004839">
    <property type="entry name" value="Aminotransferase_I/II_large"/>
</dbReference>
<feature type="domain" description="Aminotransferase class I/classII large" evidence="5">
    <location>
        <begin position="43"/>
        <end position="365"/>
    </location>
</feature>
<keyword evidence="4" id="KW-0663">Pyridoxal phosphate</keyword>
<comment type="similarity">
    <text evidence="1">Belongs to the class-II pyridoxal-phosphate-dependent aminotransferase family. Histidinol-phosphate aminotransferase subfamily.</text>
</comment>
<evidence type="ECO:0000313" key="7">
    <source>
        <dbReference type="Proteomes" id="UP000293874"/>
    </source>
</evidence>
<proteinExistence type="inferred from homology"/>
<dbReference type="PANTHER" id="PTHR43643">
    <property type="entry name" value="HISTIDINOL-PHOSPHATE AMINOTRANSFERASE 2"/>
    <property type="match status" value="1"/>
</dbReference>
<dbReference type="EMBL" id="SGXA01000001">
    <property type="protein sequence ID" value="RZS76255.1"/>
    <property type="molecule type" value="Genomic_DNA"/>
</dbReference>
<dbReference type="InterPro" id="IPR015422">
    <property type="entry name" value="PyrdxlP-dep_Trfase_small"/>
</dbReference>
<dbReference type="PROSITE" id="PS51318">
    <property type="entry name" value="TAT"/>
    <property type="match status" value="1"/>
</dbReference>
<dbReference type="Gene3D" id="3.90.1150.10">
    <property type="entry name" value="Aspartate Aminotransferase, domain 1"/>
    <property type="match status" value="1"/>
</dbReference>
<dbReference type="Proteomes" id="UP000293874">
    <property type="component" value="Unassembled WGS sequence"/>
</dbReference>
<sequence>MPANRRTWLKQIGWGMAGLGIAPLQSFAVTESGPHEALFPQDDSIRLSSNENPYGPSPAVIAAMTAALSLSNRYNWQYSSDLMATIAKKHQLDPGNIMISAGSTEILDLQARYFGEAKGSFVISETTYSNWSSIAENAGYKKITVPLNAEKKQDLASMLSAIRTDTNMLYLCNPNNPTGTLIPDRELVSFITEATKKVTVVIDEAYLDYTEQSSAARLVPNNKNLIIVKTFSKIYGLAGARIGYALMHEELTEKISSTKTWANGDISVASRAAAMAALQDTAFTKKCRELNEQVRTDTMRQLQQLNFACIPSFSNFIYFSTEKHKTYFEQLKRSRIQGTYVYEKAGEWTRITVGTAAEMKQFIAAVSS</sequence>
<gene>
    <name evidence="6" type="ORF">EV199_2135</name>
</gene>
<dbReference type="InterPro" id="IPR015424">
    <property type="entry name" value="PyrdxlP-dep_Trfase"/>
</dbReference>
<dbReference type="InterPro" id="IPR050106">
    <property type="entry name" value="HistidinolP_aminotransfase"/>
</dbReference>
<protein>
    <submittedName>
        <fullName evidence="6">Histidinol-phosphate aminotransferase</fullName>
    </submittedName>
</protein>
<evidence type="ECO:0000256" key="1">
    <source>
        <dbReference type="ARBA" id="ARBA00007970"/>
    </source>
</evidence>
<keyword evidence="2 6" id="KW-0032">Aminotransferase</keyword>
<keyword evidence="7" id="KW-1185">Reference proteome</keyword>
<dbReference type="RefSeq" id="WP_130540566.1">
    <property type="nucleotide sequence ID" value="NZ_CP042431.1"/>
</dbReference>
<dbReference type="CDD" id="cd00609">
    <property type="entry name" value="AAT_like"/>
    <property type="match status" value="1"/>
</dbReference>
<evidence type="ECO:0000313" key="6">
    <source>
        <dbReference type="EMBL" id="RZS76255.1"/>
    </source>
</evidence>
<dbReference type="OrthoDB" id="9813612at2"/>